<keyword evidence="9" id="KW-1185">Reference proteome</keyword>
<comment type="pathway">
    <text evidence="1">Nucleotide-sugar biosynthesis; UDP-N-acetyl-alpha-D-glucosamine biosynthesis; UDP-N-acetyl-alpha-D-glucosamine from N-acetyl-alpha-D-glucosamine 1-phosphate: step 1/1.</text>
</comment>
<evidence type="ECO:0000313" key="10">
    <source>
        <dbReference type="Proteomes" id="UP000290189"/>
    </source>
</evidence>
<dbReference type="Pfam" id="PF01704">
    <property type="entry name" value="UDPGP"/>
    <property type="match status" value="1"/>
</dbReference>
<dbReference type="EMBL" id="CDSF01000068">
    <property type="protein sequence ID" value="CEO96588.1"/>
    <property type="molecule type" value="Genomic_DNA"/>
</dbReference>
<evidence type="ECO:0000256" key="2">
    <source>
        <dbReference type="ARBA" id="ARBA00010401"/>
    </source>
</evidence>
<dbReference type="SUPFAM" id="SSF53448">
    <property type="entry name" value="Nucleotide-diphospho-sugar transferases"/>
    <property type="match status" value="1"/>
</dbReference>
<dbReference type="InterPro" id="IPR002618">
    <property type="entry name" value="UDPGP_fam"/>
</dbReference>
<comment type="catalytic activity">
    <reaction evidence="6">
        <text>N-acetyl-alpha-D-glucosamine 1-phosphate + UTP + H(+) = UDP-N-acetyl-alpha-D-glucosamine + diphosphate</text>
        <dbReference type="Rhea" id="RHEA:13509"/>
        <dbReference type="ChEBI" id="CHEBI:15378"/>
        <dbReference type="ChEBI" id="CHEBI:33019"/>
        <dbReference type="ChEBI" id="CHEBI:46398"/>
        <dbReference type="ChEBI" id="CHEBI:57705"/>
        <dbReference type="ChEBI" id="CHEBI:57776"/>
        <dbReference type="EC" id="2.7.7.23"/>
    </reaction>
</comment>
<dbReference type="STRING" id="37360.A0A0G4IMQ9"/>
<dbReference type="InterPro" id="IPR039741">
    <property type="entry name" value="UDP-sugar_pyrophosphorylase"/>
</dbReference>
<dbReference type="GO" id="GO:0006048">
    <property type="term" value="P:UDP-N-acetylglucosamine biosynthetic process"/>
    <property type="evidence" value="ECO:0007669"/>
    <property type="project" value="TreeGrafter"/>
</dbReference>
<sequence length="488" mass="53177">MATRLETLQKEFASQAHVFVGLPHMNDAQKAQLASNLQDVDLKLVDKLHAVIQADIKGDTASSIQSAITPFKNVVDVEKTDAATRAKWSKKGLAMISEGKAAALLMAGGQGTRLGSDLPKGQYDIGLPSHKSLFQIQAERLLTLRNIAKQAVSHGTEDGVYDIERSPPYIPWYIMTSPATHKPTVDFFESKDYFGYPAANVYFFEQATLPCLTADGKLMMESFTTPCRSPNGNGGIYSALQDTGALEDMKCRGVSHVFIYSVDNVLVQVCDPEFVGYCAESNVDFGNKVLEKRDPTESVGVLAMKGGKPAVVEYSELPKTLAQEKNPDGSLTYRAANIAIHCLTVPFIESAIRNDIPYHVAHKKIPVVNDKGQLVKPDKNNGYKLEKFIFDALALAKTPCAFMVKREGNFSAVKNGPGQGLPDSPDTARADVSQYHISLIKKAGGIVQVPNEGDKHALCEISPLISYNGENLEKLVKGKTFTLPLQLK</sequence>
<evidence type="ECO:0000313" key="8">
    <source>
        <dbReference type="EMBL" id="SPQ94645.1"/>
    </source>
</evidence>
<dbReference type="InterPro" id="IPR029044">
    <property type="entry name" value="Nucleotide-diphossugar_trans"/>
</dbReference>
<evidence type="ECO:0000313" key="7">
    <source>
        <dbReference type="EMBL" id="CEO96588.1"/>
    </source>
</evidence>
<dbReference type="EC" id="2.7.7.23" evidence="3"/>
<dbReference type="Proteomes" id="UP000290189">
    <property type="component" value="Unassembled WGS sequence"/>
</dbReference>
<protein>
    <recommendedName>
        <fullName evidence="3">UDP-N-acetylglucosamine diphosphorylase</fullName>
        <ecNumber evidence="3">2.7.7.23</ecNumber>
    </recommendedName>
</protein>
<organism evidence="7 9">
    <name type="scientific">Plasmodiophora brassicae</name>
    <name type="common">Clubroot disease agent</name>
    <dbReference type="NCBI Taxonomy" id="37360"/>
    <lineage>
        <taxon>Eukaryota</taxon>
        <taxon>Sar</taxon>
        <taxon>Rhizaria</taxon>
        <taxon>Endomyxa</taxon>
        <taxon>Phytomyxea</taxon>
        <taxon>Plasmodiophorida</taxon>
        <taxon>Plasmodiophoridae</taxon>
        <taxon>Plasmodiophora</taxon>
    </lineage>
</organism>
<reference evidence="7 9" key="1">
    <citation type="submission" date="2015-02" db="EMBL/GenBank/DDBJ databases">
        <authorList>
            <person name="Chooi Y.-H."/>
        </authorList>
    </citation>
    <scope>NUCLEOTIDE SEQUENCE [LARGE SCALE GENOMIC DNA]</scope>
    <source>
        <strain evidence="7">E3</strain>
    </source>
</reference>
<comment type="similarity">
    <text evidence="2">Belongs to the UDPGP type 1 family.</text>
</comment>
<dbReference type="PANTHER" id="PTHR11952">
    <property type="entry name" value="UDP- GLUCOSE PYROPHOSPHORYLASE"/>
    <property type="match status" value="1"/>
</dbReference>
<accession>A0A0G4IMQ9</accession>
<dbReference type="Gene3D" id="3.90.550.10">
    <property type="entry name" value="Spore Coat Polysaccharide Biosynthesis Protein SpsA, Chain A"/>
    <property type="match status" value="1"/>
</dbReference>
<keyword evidence="8" id="KW-0496">Mitochondrion</keyword>
<dbReference type="EMBL" id="OVEO01000003">
    <property type="protein sequence ID" value="SPQ94645.1"/>
    <property type="molecule type" value="Genomic_DNA"/>
</dbReference>
<evidence type="ECO:0000256" key="1">
    <source>
        <dbReference type="ARBA" id="ARBA00005208"/>
    </source>
</evidence>
<keyword evidence="4" id="KW-0808">Transferase</keyword>
<evidence type="ECO:0000256" key="5">
    <source>
        <dbReference type="ARBA" id="ARBA00022695"/>
    </source>
</evidence>
<evidence type="ECO:0000256" key="4">
    <source>
        <dbReference type="ARBA" id="ARBA00022679"/>
    </source>
</evidence>
<evidence type="ECO:0000256" key="6">
    <source>
        <dbReference type="ARBA" id="ARBA00048493"/>
    </source>
</evidence>
<dbReference type="PANTHER" id="PTHR11952:SF2">
    <property type="entry name" value="LD24639P"/>
    <property type="match status" value="1"/>
</dbReference>
<geneLocation type="mitochondrion" evidence="8"/>
<keyword evidence="5" id="KW-0548">Nucleotidyltransferase</keyword>
<dbReference type="OMA" id="YFQVDNP"/>
<proteinExistence type="inferred from homology"/>
<dbReference type="GO" id="GO:0003977">
    <property type="term" value="F:UDP-N-acetylglucosamine diphosphorylase activity"/>
    <property type="evidence" value="ECO:0007669"/>
    <property type="project" value="UniProtKB-EC"/>
</dbReference>
<dbReference type="AlphaFoldDB" id="A0A0G4IMQ9"/>
<evidence type="ECO:0000256" key="3">
    <source>
        <dbReference type="ARBA" id="ARBA00012457"/>
    </source>
</evidence>
<gene>
    <name evidence="7" type="ORF">PBRA_005197</name>
    <name evidence="8" type="ORF">PLBR_LOCUS1860</name>
</gene>
<reference evidence="8 10" key="2">
    <citation type="submission" date="2018-03" db="EMBL/GenBank/DDBJ databases">
        <authorList>
            <person name="Fogelqvist J."/>
        </authorList>
    </citation>
    <scope>NUCLEOTIDE SEQUENCE [LARGE SCALE GENOMIC DNA]</scope>
</reference>
<evidence type="ECO:0000313" key="9">
    <source>
        <dbReference type="Proteomes" id="UP000039324"/>
    </source>
</evidence>
<name>A0A0G4IMQ9_PLABS</name>
<dbReference type="OrthoDB" id="532420at2759"/>
<dbReference type="CDD" id="cd04193">
    <property type="entry name" value="UDPGlcNAc_PPase"/>
    <property type="match status" value="1"/>
</dbReference>
<dbReference type="Proteomes" id="UP000039324">
    <property type="component" value="Unassembled WGS sequence"/>
</dbReference>